<dbReference type="AlphaFoldDB" id="A0A4Z1KRG0"/>
<sequence length="94" mass="10830">MSWEFGSNILKLSVKDNIQTMERIHAAVLSTKKKELEGLTNERHSKSMNHQAYSYYCYRILHQRAKANMENPAVLRHSFDMQAKSLSQATSGKD</sequence>
<evidence type="ECO:0000313" key="1">
    <source>
        <dbReference type="EMBL" id="TGO84539.1"/>
    </source>
</evidence>
<dbReference type="EMBL" id="PQXO01000492">
    <property type="protein sequence ID" value="TGO84539.1"/>
    <property type="molecule type" value="Genomic_DNA"/>
</dbReference>
<accession>A0A4Z1KRG0</accession>
<comment type="caution">
    <text evidence="1">The sequence shown here is derived from an EMBL/GenBank/DDBJ whole genome shotgun (WGS) entry which is preliminary data.</text>
</comment>
<keyword evidence="2" id="KW-1185">Reference proteome</keyword>
<proteinExistence type="predicted"/>
<name>A0A4Z1KRG0_9HELO</name>
<reference evidence="1 2" key="1">
    <citation type="submission" date="2017-12" db="EMBL/GenBank/DDBJ databases">
        <title>Comparative genomics of Botrytis spp.</title>
        <authorList>
            <person name="Valero-Jimenez C.A."/>
            <person name="Tapia P."/>
            <person name="Veloso J."/>
            <person name="Silva-Moreno E."/>
            <person name="Staats M."/>
            <person name="Valdes J.H."/>
            <person name="Van Kan J.A.L."/>
        </authorList>
    </citation>
    <scope>NUCLEOTIDE SEQUENCE [LARGE SCALE GENOMIC DNA]</scope>
    <source>
        <strain evidence="1 2">MUCL3349</strain>
    </source>
</reference>
<dbReference type="Proteomes" id="UP000297280">
    <property type="component" value="Unassembled WGS sequence"/>
</dbReference>
<protein>
    <submittedName>
        <fullName evidence="1">Uncharacterized protein</fullName>
    </submittedName>
</protein>
<gene>
    <name evidence="1" type="ORF">BPOR_0493g00060</name>
</gene>
<evidence type="ECO:0000313" key="2">
    <source>
        <dbReference type="Proteomes" id="UP000297280"/>
    </source>
</evidence>
<organism evidence="1 2">
    <name type="scientific">Botrytis porri</name>
    <dbReference type="NCBI Taxonomy" id="87229"/>
    <lineage>
        <taxon>Eukaryota</taxon>
        <taxon>Fungi</taxon>
        <taxon>Dikarya</taxon>
        <taxon>Ascomycota</taxon>
        <taxon>Pezizomycotina</taxon>
        <taxon>Leotiomycetes</taxon>
        <taxon>Helotiales</taxon>
        <taxon>Sclerotiniaceae</taxon>
        <taxon>Botrytis</taxon>
    </lineage>
</organism>